<dbReference type="InterPro" id="IPR004147">
    <property type="entry name" value="ABC1_dom"/>
</dbReference>
<evidence type="ECO:0000313" key="3">
    <source>
        <dbReference type="Proteomes" id="UP000271683"/>
    </source>
</evidence>
<evidence type="ECO:0000259" key="1">
    <source>
        <dbReference type="PROSITE" id="PS50011"/>
    </source>
</evidence>
<dbReference type="SUPFAM" id="SSF56112">
    <property type="entry name" value="Protein kinase-like (PK-like)"/>
    <property type="match status" value="1"/>
</dbReference>
<dbReference type="SMART" id="SM00220">
    <property type="entry name" value="S_TKc"/>
    <property type="match status" value="1"/>
</dbReference>
<keyword evidence="2" id="KW-0830">Ubiquinone</keyword>
<dbReference type="GO" id="GO:0004672">
    <property type="term" value="F:protein kinase activity"/>
    <property type="evidence" value="ECO:0007669"/>
    <property type="project" value="InterPro"/>
</dbReference>
<dbReference type="CDD" id="cd05121">
    <property type="entry name" value="ABC1_ADCK3-like"/>
    <property type="match status" value="1"/>
</dbReference>
<dbReference type="PANTHER" id="PTHR45890">
    <property type="entry name" value="AARF DOMAIN CONTAINING KINASE 2 (PREDICTED)"/>
    <property type="match status" value="1"/>
</dbReference>
<dbReference type="Proteomes" id="UP000271683">
    <property type="component" value="Unassembled WGS sequence"/>
</dbReference>
<proteinExistence type="predicted"/>
<dbReference type="PROSITE" id="PS50011">
    <property type="entry name" value="PROTEIN_KINASE_DOM"/>
    <property type="match status" value="1"/>
</dbReference>
<dbReference type="AlphaFoldDB" id="A0A3N1GF12"/>
<dbReference type="InterPro" id="IPR052402">
    <property type="entry name" value="ADCK_kinase"/>
</dbReference>
<dbReference type="PANTHER" id="PTHR45890:SF1">
    <property type="entry name" value="AARF DOMAIN CONTAINING KINASE 2"/>
    <property type="match status" value="1"/>
</dbReference>
<feature type="domain" description="Protein kinase" evidence="1">
    <location>
        <begin position="115"/>
        <end position="421"/>
    </location>
</feature>
<dbReference type="OrthoDB" id="9795390at2"/>
<reference evidence="2 3" key="1">
    <citation type="submission" date="2018-11" db="EMBL/GenBank/DDBJ databases">
        <title>Sequencing the genomes of 1000 actinobacteria strains.</title>
        <authorList>
            <person name="Klenk H.-P."/>
        </authorList>
    </citation>
    <scope>NUCLEOTIDE SEQUENCE [LARGE SCALE GENOMIC DNA]</scope>
    <source>
        <strain evidence="2 3">DSM 43634</strain>
    </source>
</reference>
<dbReference type="EMBL" id="RJKL01000001">
    <property type="protein sequence ID" value="ROP28784.1"/>
    <property type="molecule type" value="Genomic_DNA"/>
</dbReference>
<protein>
    <submittedName>
        <fullName evidence="2">Ubiquinone biosynthesis protein</fullName>
    </submittedName>
</protein>
<name>A0A3N1GF12_9ACTN</name>
<dbReference type="Gene3D" id="1.10.510.10">
    <property type="entry name" value="Transferase(Phosphotransferase) domain 1"/>
    <property type="match status" value="1"/>
</dbReference>
<comment type="caution">
    <text evidence="2">The sequence shown here is derived from an EMBL/GenBank/DDBJ whole genome shotgun (WGS) entry which is preliminary data.</text>
</comment>
<accession>A0A3N1GF12</accession>
<sequence>MAPTVPWPILVARLSMWALACAGLLVTLSRWAVGRALRRPAPGAPGRSVVPTLVRLGPTFVKSGQLLSTRSDLLSPASCAALAQLTDRMAAMPAGDVRRALAKAYPDGRPWPFAEFDYTAVASGSIAGVYRARLHDGQAVAVKVRRPGLDRQMVADFRLLGLVARMGERMPGLRGLPAQRMIDQVGPAVLNQLDLAREAVMLERLRLNLGAMVRIPATVPDAAGEGVLVMEFLDGLERFGPASFTRDQRSTIVKQILRAVFQMLFIDGLVHCDMHPGNLYLRTSGEVVLLDAGFVVELSPRVRKLFAQFFLNLALGRPDECVEIVLRSASALPAGADLYGFRRDLSQLVRENHGKRAGQFRLGPFAARLFDLQRRNRISADPEFVFPLLSLLVLEGMINDFDVQVDFQAQSIPALFEALRS</sequence>
<dbReference type="InterPro" id="IPR011009">
    <property type="entry name" value="Kinase-like_dom_sf"/>
</dbReference>
<dbReference type="Pfam" id="PF03109">
    <property type="entry name" value="ABC1"/>
    <property type="match status" value="1"/>
</dbReference>
<dbReference type="GO" id="GO:0005524">
    <property type="term" value="F:ATP binding"/>
    <property type="evidence" value="ECO:0007669"/>
    <property type="project" value="InterPro"/>
</dbReference>
<evidence type="ECO:0000313" key="2">
    <source>
        <dbReference type="EMBL" id="ROP28784.1"/>
    </source>
</evidence>
<dbReference type="RefSeq" id="WP_084556013.1">
    <property type="nucleotide sequence ID" value="NZ_RJKL01000001.1"/>
</dbReference>
<organism evidence="2 3">
    <name type="scientific">Couchioplanes caeruleus</name>
    <dbReference type="NCBI Taxonomy" id="56438"/>
    <lineage>
        <taxon>Bacteria</taxon>
        <taxon>Bacillati</taxon>
        <taxon>Actinomycetota</taxon>
        <taxon>Actinomycetes</taxon>
        <taxon>Micromonosporales</taxon>
        <taxon>Micromonosporaceae</taxon>
        <taxon>Couchioplanes</taxon>
    </lineage>
</organism>
<gene>
    <name evidence="2" type="ORF">EDD30_1560</name>
</gene>
<dbReference type="InterPro" id="IPR000719">
    <property type="entry name" value="Prot_kinase_dom"/>
</dbReference>